<keyword evidence="3" id="KW-0378">Hydrolase</keyword>
<dbReference type="InterPro" id="IPR051158">
    <property type="entry name" value="Metallophosphoesterase_sf"/>
</dbReference>
<evidence type="ECO:0000259" key="5">
    <source>
        <dbReference type="Pfam" id="PF00149"/>
    </source>
</evidence>
<name>A0A5J5HX74_9BACI</name>
<comment type="cofactor">
    <cofactor evidence="1">
        <name>a divalent metal cation</name>
        <dbReference type="ChEBI" id="CHEBI:60240"/>
    </cofactor>
</comment>
<evidence type="ECO:0000256" key="3">
    <source>
        <dbReference type="ARBA" id="ARBA00022801"/>
    </source>
</evidence>
<dbReference type="GO" id="GO:0008758">
    <property type="term" value="F:UDP-2,3-diacylglucosamine hydrolase activity"/>
    <property type="evidence" value="ECO:0007669"/>
    <property type="project" value="TreeGrafter"/>
</dbReference>
<dbReference type="Proteomes" id="UP000326671">
    <property type="component" value="Unassembled WGS sequence"/>
</dbReference>
<dbReference type="EMBL" id="VYKL01000015">
    <property type="protein sequence ID" value="KAA9026457.1"/>
    <property type="molecule type" value="Genomic_DNA"/>
</dbReference>
<dbReference type="GO" id="GO:0016020">
    <property type="term" value="C:membrane"/>
    <property type="evidence" value="ECO:0007669"/>
    <property type="project" value="GOC"/>
</dbReference>
<comment type="caution">
    <text evidence="6">The sequence shown here is derived from an EMBL/GenBank/DDBJ whole genome shotgun (WGS) entry which is preliminary data.</text>
</comment>
<dbReference type="OrthoDB" id="9780884at2"/>
<organism evidence="6 7">
    <name type="scientific">Niallia endozanthoxylica</name>
    <dbReference type="NCBI Taxonomy" id="2036016"/>
    <lineage>
        <taxon>Bacteria</taxon>
        <taxon>Bacillati</taxon>
        <taxon>Bacillota</taxon>
        <taxon>Bacilli</taxon>
        <taxon>Bacillales</taxon>
        <taxon>Bacillaceae</taxon>
        <taxon>Niallia</taxon>
    </lineage>
</organism>
<dbReference type="AlphaFoldDB" id="A0A5J5HX74"/>
<evidence type="ECO:0000256" key="2">
    <source>
        <dbReference type="ARBA" id="ARBA00022723"/>
    </source>
</evidence>
<dbReference type="InterPro" id="IPR004843">
    <property type="entry name" value="Calcineurin-like_PHP"/>
</dbReference>
<dbReference type="FunFam" id="3.60.21.10:FF:000028">
    <property type="entry name" value="Putative metallophosphoesterase"/>
    <property type="match status" value="1"/>
</dbReference>
<dbReference type="Gene3D" id="3.60.21.10">
    <property type="match status" value="1"/>
</dbReference>
<dbReference type="Pfam" id="PF00149">
    <property type="entry name" value="Metallophos"/>
    <property type="match status" value="1"/>
</dbReference>
<sequence>MQKKISRRKFIKKTMGSILTLIAAGAGSYYYAREIEPRLLDINRHTIKHPLIPKSFDHFKIVQFSDTHLGFQYTLKQLDKLIDRINRLQPDIVLFTGDLMDEPNKFPKSDQIIPSLSNIQAPFGKFAIYGNHDHGGYGTDIYRDIMDKSGFTLLQNAAQEIKLLDDSRIHLIGLDDAMLGKPDLETATLDLPSDTYKILLAHEPDMAELAIYEGIHLQLSGHSHGGQVKIPFIGALITPPYSELYYEGFYELGEPHSPLTLYVNRGLGTTRLPFRFLSKPELTVFTLKKVN</sequence>
<evidence type="ECO:0000256" key="1">
    <source>
        <dbReference type="ARBA" id="ARBA00001968"/>
    </source>
</evidence>
<evidence type="ECO:0000313" key="6">
    <source>
        <dbReference type="EMBL" id="KAA9026457.1"/>
    </source>
</evidence>
<dbReference type="InterPro" id="IPR029052">
    <property type="entry name" value="Metallo-depent_PP-like"/>
</dbReference>
<keyword evidence="7" id="KW-1185">Reference proteome</keyword>
<evidence type="ECO:0000313" key="7">
    <source>
        <dbReference type="Proteomes" id="UP000326671"/>
    </source>
</evidence>
<dbReference type="SUPFAM" id="SSF56300">
    <property type="entry name" value="Metallo-dependent phosphatases"/>
    <property type="match status" value="1"/>
</dbReference>
<accession>A0A5J5HX74</accession>
<dbReference type="PANTHER" id="PTHR31302:SF25">
    <property type="entry name" value="PHOSPHOESTERASE"/>
    <property type="match status" value="1"/>
</dbReference>
<protein>
    <submittedName>
        <fullName evidence="6">Metallophosphoesterase</fullName>
    </submittedName>
</protein>
<feature type="domain" description="Calcineurin-like phosphoesterase" evidence="5">
    <location>
        <begin position="59"/>
        <end position="225"/>
    </location>
</feature>
<dbReference type="GO" id="GO:0046872">
    <property type="term" value="F:metal ion binding"/>
    <property type="evidence" value="ECO:0007669"/>
    <property type="project" value="UniProtKB-KW"/>
</dbReference>
<dbReference type="RefSeq" id="WP_150439693.1">
    <property type="nucleotide sequence ID" value="NZ_VYKL01000015.1"/>
</dbReference>
<keyword evidence="2" id="KW-0479">Metal-binding</keyword>
<dbReference type="PANTHER" id="PTHR31302">
    <property type="entry name" value="TRANSMEMBRANE PROTEIN WITH METALLOPHOSPHOESTERASE DOMAIN-RELATED"/>
    <property type="match status" value="1"/>
</dbReference>
<evidence type="ECO:0000256" key="4">
    <source>
        <dbReference type="ARBA" id="ARBA00061089"/>
    </source>
</evidence>
<reference evidence="6 7" key="1">
    <citation type="submission" date="2019-09" db="EMBL/GenBank/DDBJ databases">
        <title>Whole genome sequences of isolates from the Mars Exploration Rovers.</title>
        <authorList>
            <person name="Seuylemezian A."/>
            <person name="Vaishampayan P."/>
        </authorList>
    </citation>
    <scope>NUCLEOTIDE SEQUENCE [LARGE SCALE GENOMIC DNA]</scope>
    <source>
        <strain evidence="6 7">MER_TA_151</strain>
    </source>
</reference>
<comment type="similarity">
    <text evidence="4">Belongs to the metallophosphoesterase superfamily.</text>
</comment>
<dbReference type="CDD" id="cd07385">
    <property type="entry name" value="MPP_YkuE_C"/>
    <property type="match status" value="1"/>
</dbReference>
<proteinExistence type="inferred from homology"/>
<dbReference type="GO" id="GO:0009245">
    <property type="term" value="P:lipid A biosynthetic process"/>
    <property type="evidence" value="ECO:0007669"/>
    <property type="project" value="TreeGrafter"/>
</dbReference>
<gene>
    <name evidence="6" type="ORF">F4V44_09175</name>
</gene>